<keyword evidence="7" id="KW-1185">Reference proteome</keyword>
<evidence type="ECO:0000313" key="7">
    <source>
        <dbReference type="Proteomes" id="UP000695000"/>
    </source>
</evidence>
<dbReference type="InterPro" id="IPR006612">
    <property type="entry name" value="THAP_Znf"/>
</dbReference>
<dbReference type="PROSITE" id="PS50950">
    <property type="entry name" value="ZF_THAP"/>
    <property type="match status" value="1"/>
</dbReference>
<accession>A0ABM1MTI4</accession>
<evidence type="ECO:0000256" key="4">
    <source>
        <dbReference type="ARBA" id="ARBA00023125"/>
    </source>
</evidence>
<gene>
    <name evidence="8 9" type="primary">LOC108563657</name>
</gene>
<dbReference type="RefSeq" id="XP_017777885.1">
    <property type="nucleotide sequence ID" value="XM_017922396.1"/>
</dbReference>
<dbReference type="Pfam" id="PF12017">
    <property type="entry name" value="Tnp_P_element"/>
    <property type="match status" value="1"/>
</dbReference>
<feature type="domain" description="THAP-type" evidence="6">
    <location>
        <begin position="1"/>
        <end position="81"/>
    </location>
</feature>
<sequence length="332" mass="38786">MVYTCCVEGCFTQQEDKIGLRSFPPIDSLLFEQWKVATSNDSLKDMDNQYIRKAKKVCNLHFSEKYRKRPKFLKYDYPMLTENLMNDAVVDKMNIDDDSNTIIGNSDHMGCTIVQVETEEISIDADSTRTINNNLINLNQQYCKTEQVETEQMGIVSELNETEQIGIVSELNCDIEDVGKKVSVIKNGNIKKNQTLSRRQMQKRISYLEKINKIYKIECNEYRNFKNLTPIVQQFMKSQINNVQKKKRGESYCFEDKVFALSIFKRSKKCYNYLKNVFTLPSKATLMNFSKRIQIDPGLNDYVFNTLKQHICKQNGIEDTFLKKPDMTKHLH</sequence>
<dbReference type="GeneID" id="108563657"/>
<dbReference type="InterPro" id="IPR021896">
    <property type="entry name" value="THAP9-like_HTH"/>
</dbReference>
<protein>
    <submittedName>
        <fullName evidence="8 9">Uncharacterized protein LOC108563657</fullName>
    </submittedName>
</protein>
<evidence type="ECO:0000313" key="9">
    <source>
        <dbReference type="RefSeq" id="XP_017777885.1"/>
    </source>
</evidence>
<dbReference type="SUPFAM" id="SSF57716">
    <property type="entry name" value="Glucocorticoid receptor-like (DNA-binding domain)"/>
    <property type="match status" value="1"/>
</dbReference>
<evidence type="ECO:0000256" key="2">
    <source>
        <dbReference type="ARBA" id="ARBA00022771"/>
    </source>
</evidence>
<evidence type="ECO:0000256" key="3">
    <source>
        <dbReference type="ARBA" id="ARBA00022833"/>
    </source>
</evidence>
<evidence type="ECO:0000256" key="5">
    <source>
        <dbReference type="PROSITE-ProRule" id="PRU00309"/>
    </source>
</evidence>
<dbReference type="Pfam" id="PF05485">
    <property type="entry name" value="THAP"/>
    <property type="match status" value="1"/>
</dbReference>
<keyword evidence="4 5" id="KW-0238">DNA-binding</keyword>
<evidence type="ECO:0000313" key="8">
    <source>
        <dbReference type="RefSeq" id="XP_017777884.1"/>
    </source>
</evidence>
<keyword evidence="3" id="KW-0862">Zinc</keyword>
<dbReference type="RefSeq" id="XP_017777884.1">
    <property type="nucleotide sequence ID" value="XM_017922395.1"/>
</dbReference>
<keyword evidence="1" id="KW-0479">Metal-binding</keyword>
<proteinExistence type="predicted"/>
<reference evidence="8 9" key="1">
    <citation type="submission" date="2025-05" db="UniProtKB">
        <authorList>
            <consortium name="RefSeq"/>
        </authorList>
    </citation>
    <scope>IDENTIFICATION</scope>
    <source>
        <tissue evidence="8 9">Whole Larva</tissue>
    </source>
</reference>
<keyword evidence="2 5" id="KW-0863">Zinc-finger</keyword>
<organism evidence="7 8">
    <name type="scientific">Nicrophorus vespilloides</name>
    <name type="common">Boreal carrion beetle</name>
    <dbReference type="NCBI Taxonomy" id="110193"/>
    <lineage>
        <taxon>Eukaryota</taxon>
        <taxon>Metazoa</taxon>
        <taxon>Ecdysozoa</taxon>
        <taxon>Arthropoda</taxon>
        <taxon>Hexapoda</taxon>
        <taxon>Insecta</taxon>
        <taxon>Pterygota</taxon>
        <taxon>Neoptera</taxon>
        <taxon>Endopterygota</taxon>
        <taxon>Coleoptera</taxon>
        <taxon>Polyphaga</taxon>
        <taxon>Staphyliniformia</taxon>
        <taxon>Silphidae</taxon>
        <taxon>Nicrophorinae</taxon>
        <taxon>Nicrophorus</taxon>
    </lineage>
</organism>
<evidence type="ECO:0000259" key="6">
    <source>
        <dbReference type="PROSITE" id="PS50950"/>
    </source>
</evidence>
<evidence type="ECO:0000256" key="1">
    <source>
        <dbReference type="ARBA" id="ARBA00022723"/>
    </source>
</evidence>
<dbReference type="Proteomes" id="UP000695000">
    <property type="component" value="Unplaced"/>
</dbReference>
<name>A0ABM1MTI4_NICVS</name>